<dbReference type="FunFam" id="1.10.10.10:FF:000001">
    <property type="entry name" value="LysR family transcriptional regulator"/>
    <property type="match status" value="1"/>
</dbReference>
<comment type="similarity">
    <text evidence="1">Belongs to the LysR transcriptional regulatory family.</text>
</comment>
<dbReference type="GO" id="GO:0003700">
    <property type="term" value="F:DNA-binding transcription factor activity"/>
    <property type="evidence" value="ECO:0007669"/>
    <property type="project" value="InterPro"/>
</dbReference>
<dbReference type="SUPFAM" id="SSF53850">
    <property type="entry name" value="Periplasmic binding protein-like II"/>
    <property type="match status" value="1"/>
</dbReference>
<dbReference type="Proteomes" id="UP000195729">
    <property type="component" value="Chromosome"/>
</dbReference>
<evidence type="ECO:0000256" key="1">
    <source>
        <dbReference type="ARBA" id="ARBA00009437"/>
    </source>
</evidence>
<evidence type="ECO:0000256" key="2">
    <source>
        <dbReference type="ARBA" id="ARBA00023015"/>
    </source>
</evidence>
<evidence type="ECO:0000256" key="3">
    <source>
        <dbReference type="ARBA" id="ARBA00023125"/>
    </source>
</evidence>
<dbReference type="GO" id="GO:0032993">
    <property type="term" value="C:protein-DNA complex"/>
    <property type="evidence" value="ECO:0007669"/>
    <property type="project" value="TreeGrafter"/>
</dbReference>
<feature type="domain" description="HTH lysR-type" evidence="5">
    <location>
        <begin position="3"/>
        <end position="60"/>
    </location>
</feature>
<dbReference type="Proteomes" id="UP000195814">
    <property type="component" value="Chromosome"/>
</dbReference>
<dbReference type="AlphaFoldDB" id="A0A1Y0L9E6"/>
<reference evidence="8 9" key="1">
    <citation type="submission" date="2016-05" db="EMBL/GenBank/DDBJ databases">
        <title>Complete genome sequence of two 2,5-diketo-D-glunonic acid producing strain Tatumella citrea.</title>
        <authorList>
            <person name="Duan C."/>
            <person name="Yang J."/>
            <person name="Yang S."/>
        </authorList>
    </citation>
    <scope>NUCLEOTIDE SEQUENCE [LARGE SCALE GENOMIC DNA]</scope>
    <source>
        <strain evidence="7 8">ATCC 39140</strain>
        <strain evidence="6 9">DSM 13699</strain>
    </source>
</reference>
<dbReference type="Gene3D" id="1.10.10.10">
    <property type="entry name" value="Winged helix-like DNA-binding domain superfamily/Winged helix DNA-binding domain"/>
    <property type="match status" value="1"/>
</dbReference>
<sequence length="300" mass="33172">MADTLKRLEYFACLAGIEHYGKAAEKLGIAQSALSQQIKALEHEVGVRLFEPAGRGIRLSLAGKNYYDSVRDLLDRHLSAIEKARKTASGETGRVTISHVGTALFDPLFLTILKSFRALYPAVGISLLELEMDEQLILLEQRKIDLAFIRGPQPVLPDGTISKHFSRHRLYVALSPSHPMAGEKSLSLHQLKNDAFVGYQDLNNYGITSVLIRLAQAAGFNPHIEWRVSAVSNALGMVNAWNAVSVVPGCIVSYNIGNIVYIPLEDENAWTDMLMVGMDGPLSSLQRTLQDYFLTYKSIT</sequence>
<keyword evidence="4" id="KW-0804">Transcription</keyword>
<dbReference type="PANTHER" id="PTHR30346">
    <property type="entry name" value="TRANSCRIPTIONAL DUAL REGULATOR HCAR-RELATED"/>
    <property type="match status" value="1"/>
</dbReference>
<dbReference type="EMBL" id="CP015579">
    <property type="protein sequence ID" value="ARU94330.1"/>
    <property type="molecule type" value="Genomic_DNA"/>
</dbReference>
<evidence type="ECO:0000313" key="6">
    <source>
        <dbReference type="EMBL" id="ARU94330.1"/>
    </source>
</evidence>
<evidence type="ECO:0000256" key="4">
    <source>
        <dbReference type="ARBA" id="ARBA00023163"/>
    </source>
</evidence>
<name>A0A1Y0L9E6_TATCI</name>
<dbReference type="KEGG" id="tci:A7K98_11440"/>
<keyword evidence="3" id="KW-0238">DNA-binding</keyword>
<organism evidence="6 9">
    <name type="scientific">Tatumella citrea</name>
    <name type="common">Pantoea citrea</name>
    <dbReference type="NCBI Taxonomy" id="53336"/>
    <lineage>
        <taxon>Bacteria</taxon>
        <taxon>Pseudomonadati</taxon>
        <taxon>Pseudomonadota</taxon>
        <taxon>Gammaproteobacteria</taxon>
        <taxon>Enterobacterales</taxon>
        <taxon>Erwiniaceae</taxon>
        <taxon>Tatumella</taxon>
    </lineage>
</organism>
<evidence type="ECO:0000313" key="9">
    <source>
        <dbReference type="Proteomes" id="UP000195814"/>
    </source>
</evidence>
<gene>
    <name evidence="6" type="ORF">A7K98_11440</name>
    <name evidence="7" type="ORF">A7K99_11440</name>
</gene>
<protein>
    <recommendedName>
        <fullName evidence="5">HTH lysR-type domain-containing protein</fullName>
    </recommendedName>
</protein>
<evidence type="ECO:0000259" key="5">
    <source>
        <dbReference type="PROSITE" id="PS50931"/>
    </source>
</evidence>
<dbReference type="PANTHER" id="PTHR30346:SF28">
    <property type="entry name" value="HTH-TYPE TRANSCRIPTIONAL REGULATOR CYNR"/>
    <property type="match status" value="1"/>
</dbReference>
<dbReference type="Gene3D" id="3.40.190.10">
    <property type="entry name" value="Periplasmic binding protein-like II"/>
    <property type="match status" value="2"/>
</dbReference>
<dbReference type="EMBL" id="CP015581">
    <property type="protein sequence ID" value="ARU98370.1"/>
    <property type="molecule type" value="Genomic_DNA"/>
</dbReference>
<keyword evidence="8" id="KW-1185">Reference proteome</keyword>
<proteinExistence type="inferred from homology"/>
<dbReference type="SUPFAM" id="SSF46785">
    <property type="entry name" value="Winged helix' DNA-binding domain"/>
    <property type="match status" value="1"/>
</dbReference>
<dbReference type="CDD" id="cd08414">
    <property type="entry name" value="PBP2_LTTR_aromatics_like"/>
    <property type="match status" value="1"/>
</dbReference>
<dbReference type="Pfam" id="PF03466">
    <property type="entry name" value="LysR_substrate"/>
    <property type="match status" value="1"/>
</dbReference>
<dbReference type="InterPro" id="IPR036390">
    <property type="entry name" value="WH_DNA-bd_sf"/>
</dbReference>
<evidence type="ECO:0000313" key="8">
    <source>
        <dbReference type="Proteomes" id="UP000195729"/>
    </source>
</evidence>
<dbReference type="PRINTS" id="PR00039">
    <property type="entry name" value="HTHLYSR"/>
</dbReference>
<dbReference type="GO" id="GO:0003677">
    <property type="term" value="F:DNA binding"/>
    <property type="evidence" value="ECO:0007669"/>
    <property type="project" value="UniProtKB-KW"/>
</dbReference>
<dbReference type="RefSeq" id="WP_087488691.1">
    <property type="nucleotide sequence ID" value="NZ_CP015579.1"/>
</dbReference>
<keyword evidence="2" id="KW-0805">Transcription regulation</keyword>
<accession>A0A1Y0L9E6</accession>
<dbReference type="InterPro" id="IPR036388">
    <property type="entry name" value="WH-like_DNA-bd_sf"/>
</dbReference>
<evidence type="ECO:0000313" key="7">
    <source>
        <dbReference type="EMBL" id="ARU98370.1"/>
    </source>
</evidence>
<dbReference type="PROSITE" id="PS50931">
    <property type="entry name" value="HTH_LYSR"/>
    <property type="match status" value="1"/>
</dbReference>
<dbReference type="InterPro" id="IPR000847">
    <property type="entry name" value="LysR_HTH_N"/>
</dbReference>
<dbReference type="InterPro" id="IPR005119">
    <property type="entry name" value="LysR_subst-bd"/>
</dbReference>
<dbReference type="OrthoDB" id="6804990at2"/>
<dbReference type="Pfam" id="PF00126">
    <property type="entry name" value="HTH_1"/>
    <property type="match status" value="1"/>
</dbReference>